<sequence length="333" mass="35563">MCHERLPGLPLCWSSVILSTQGMGEEKVITSPIWLPATVAAGALQAWRTAVQKRVSHSMSVNAAGLVRYLYGLPFALMLVAGYEMLFAPGGFPVLGRWFLLFCAAGGLAQIVATNLLIMAFSYRNFVVGTAYSKTEAVQGAILSFLLLGERLSPLSWAGIGCGVLGVMVLSTGGRRMGPMDFVRALGQPAALCGIASGFFFALTAIGIRRATQEVATPHPIRAALIVLATTICLQVAMQGCYLFLREREQVRAVFANWRVAGQVGLLSSIGSACWFTGFATAPVALVRIVGQVEVAFTFAFSRFYLGERMMRSEGLGLILVVTGVILALAGTR</sequence>
<evidence type="ECO:0000313" key="3">
    <source>
        <dbReference type="EMBL" id="CUS46418.1"/>
    </source>
</evidence>
<evidence type="ECO:0000256" key="1">
    <source>
        <dbReference type="SAM" id="Phobius"/>
    </source>
</evidence>
<feature type="transmembrane region" description="Helical" evidence="1">
    <location>
        <begin position="285"/>
        <end position="306"/>
    </location>
</feature>
<dbReference type="Pfam" id="PF00892">
    <property type="entry name" value="EamA"/>
    <property type="match status" value="2"/>
</dbReference>
<feature type="transmembrane region" description="Helical" evidence="1">
    <location>
        <begin position="220"/>
        <end position="245"/>
    </location>
</feature>
<protein>
    <submittedName>
        <fullName evidence="3">Phosphatidate cytidylyltransferase</fullName>
        <ecNumber evidence="3">2.7.7.41</ecNumber>
    </submittedName>
</protein>
<feature type="domain" description="EamA" evidence="2">
    <location>
        <begin position="190"/>
        <end position="329"/>
    </location>
</feature>
<feature type="transmembrane region" description="Helical" evidence="1">
    <location>
        <begin position="257"/>
        <end position="279"/>
    </location>
</feature>
<feature type="transmembrane region" description="Helical" evidence="1">
    <location>
        <begin position="315"/>
        <end position="332"/>
    </location>
</feature>
<dbReference type="GO" id="GO:0004605">
    <property type="term" value="F:phosphatidate cytidylyltransferase activity"/>
    <property type="evidence" value="ECO:0007669"/>
    <property type="project" value="UniProtKB-EC"/>
</dbReference>
<reference evidence="3" key="1">
    <citation type="submission" date="2015-10" db="EMBL/GenBank/DDBJ databases">
        <authorList>
            <person name="Gilbert D.G."/>
        </authorList>
    </citation>
    <scope>NUCLEOTIDE SEQUENCE</scope>
</reference>
<dbReference type="SUPFAM" id="SSF103481">
    <property type="entry name" value="Multidrug resistance efflux transporter EmrE"/>
    <property type="match status" value="2"/>
</dbReference>
<feature type="domain" description="EamA" evidence="2">
    <location>
        <begin position="38"/>
        <end position="171"/>
    </location>
</feature>
<feature type="transmembrane region" description="Helical" evidence="1">
    <location>
        <begin position="155"/>
        <end position="173"/>
    </location>
</feature>
<feature type="transmembrane region" description="Helical" evidence="1">
    <location>
        <begin position="66"/>
        <end position="86"/>
    </location>
</feature>
<feature type="transmembrane region" description="Helical" evidence="1">
    <location>
        <begin position="185"/>
        <end position="208"/>
    </location>
</feature>
<accession>A0A160TNY8</accession>
<dbReference type="EC" id="2.7.7.41" evidence="3"/>
<keyword evidence="1" id="KW-0812">Transmembrane</keyword>
<dbReference type="Gene3D" id="1.10.3730.20">
    <property type="match status" value="1"/>
</dbReference>
<keyword evidence="1" id="KW-1133">Transmembrane helix</keyword>
<evidence type="ECO:0000259" key="2">
    <source>
        <dbReference type="Pfam" id="PF00892"/>
    </source>
</evidence>
<dbReference type="AlphaFoldDB" id="A0A160TNY8"/>
<keyword evidence="3" id="KW-0548">Nucleotidyltransferase</keyword>
<keyword evidence="3" id="KW-0808">Transferase</keyword>
<dbReference type="GO" id="GO:0016020">
    <property type="term" value="C:membrane"/>
    <property type="evidence" value="ECO:0007669"/>
    <property type="project" value="InterPro"/>
</dbReference>
<dbReference type="InterPro" id="IPR037185">
    <property type="entry name" value="EmrE-like"/>
</dbReference>
<feature type="transmembrane region" description="Helical" evidence="1">
    <location>
        <begin position="98"/>
        <end position="123"/>
    </location>
</feature>
<organism evidence="3">
    <name type="scientific">hydrothermal vent metagenome</name>
    <dbReference type="NCBI Taxonomy" id="652676"/>
    <lineage>
        <taxon>unclassified sequences</taxon>
        <taxon>metagenomes</taxon>
        <taxon>ecological metagenomes</taxon>
    </lineage>
</organism>
<name>A0A160TNY8_9ZZZZ</name>
<dbReference type="InterPro" id="IPR000620">
    <property type="entry name" value="EamA_dom"/>
</dbReference>
<dbReference type="EMBL" id="CZQE01000363">
    <property type="protein sequence ID" value="CUS46418.1"/>
    <property type="molecule type" value="Genomic_DNA"/>
</dbReference>
<dbReference type="PANTHER" id="PTHR22911:SF137">
    <property type="entry name" value="SOLUTE CARRIER FAMILY 35 MEMBER G2-RELATED"/>
    <property type="match status" value="1"/>
</dbReference>
<dbReference type="PANTHER" id="PTHR22911">
    <property type="entry name" value="ACYL-MALONYL CONDENSING ENZYME-RELATED"/>
    <property type="match status" value="1"/>
</dbReference>
<proteinExistence type="predicted"/>
<gene>
    <name evidence="3" type="ORF">MGWOODY_Smn188</name>
</gene>
<keyword evidence="1" id="KW-0472">Membrane</keyword>